<gene>
    <name evidence="1" type="ORF">CEY11_00825</name>
</gene>
<accession>A0A225MYG9</accession>
<comment type="caution">
    <text evidence="1">The sequence shown here is derived from an EMBL/GenBank/DDBJ whole genome shotgun (WGS) entry which is preliminary data.</text>
</comment>
<organism evidence="1 2">
    <name type="scientific">Candidimonas nitroreducens</name>
    <dbReference type="NCBI Taxonomy" id="683354"/>
    <lineage>
        <taxon>Bacteria</taxon>
        <taxon>Pseudomonadati</taxon>
        <taxon>Pseudomonadota</taxon>
        <taxon>Betaproteobacteria</taxon>
        <taxon>Burkholderiales</taxon>
        <taxon>Alcaligenaceae</taxon>
        <taxon>Candidimonas</taxon>
    </lineage>
</organism>
<reference evidence="2" key="1">
    <citation type="submission" date="2017-06" db="EMBL/GenBank/DDBJ databases">
        <title>Herbaspirillum phytohormonus sp. nov., isolated from the root nodule of Robinia pseudoacacia in lead-zinc mine.</title>
        <authorList>
            <person name="Fan M."/>
            <person name="Lin Y."/>
        </authorList>
    </citation>
    <scope>NUCLEOTIDE SEQUENCE [LARGE SCALE GENOMIC DNA]</scope>
    <source>
        <strain evidence="2">SC-089</strain>
    </source>
</reference>
<dbReference type="AlphaFoldDB" id="A0A225MYG9"/>
<evidence type="ECO:0000313" key="2">
    <source>
        <dbReference type="Proteomes" id="UP000214603"/>
    </source>
</evidence>
<proteinExistence type="predicted"/>
<protein>
    <submittedName>
        <fullName evidence="1">Uncharacterized protein</fullName>
    </submittedName>
</protein>
<keyword evidence="2" id="KW-1185">Reference proteome</keyword>
<evidence type="ECO:0000313" key="1">
    <source>
        <dbReference type="EMBL" id="OWT66316.1"/>
    </source>
</evidence>
<dbReference type="EMBL" id="NJIH01000001">
    <property type="protein sequence ID" value="OWT66316.1"/>
    <property type="molecule type" value="Genomic_DNA"/>
</dbReference>
<dbReference type="Proteomes" id="UP000214603">
    <property type="component" value="Unassembled WGS sequence"/>
</dbReference>
<sequence length="120" mass="13551">MSATLGRRPARHVWPGRAALARHAGKSAGNFSDLEINMKSHTQTIQELYTRKVGGEIFRYELRYTHGHSVKWSAHVYQDEILKGTPQGVIEDHDMDEAALRQYLVSYVEGVIERGMGIAE</sequence>
<name>A0A225MYG9_9BURK</name>